<accession>A0A5J4VF17</accession>
<gene>
    <name evidence="2" type="ORF">EZS28_023324</name>
</gene>
<dbReference type="AlphaFoldDB" id="A0A5J4VF17"/>
<evidence type="ECO:0000256" key="1">
    <source>
        <dbReference type="SAM" id="Phobius"/>
    </source>
</evidence>
<keyword evidence="1" id="KW-0472">Membrane</keyword>
<keyword evidence="1" id="KW-1133">Transmembrane helix</keyword>
<organism evidence="2 3">
    <name type="scientific">Streblomastix strix</name>
    <dbReference type="NCBI Taxonomy" id="222440"/>
    <lineage>
        <taxon>Eukaryota</taxon>
        <taxon>Metamonada</taxon>
        <taxon>Preaxostyla</taxon>
        <taxon>Oxymonadida</taxon>
        <taxon>Streblomastigidae</taxon>
        <taxon>Streblomastix</taxon>
    </lineage>
</organism>
<protein>
    <submittedName>
        <fullName evidence="2">Uncharacterized protein</fullName>
    </submittedName>
</protein>
<feature type="transmembrane region" description="Helical" evidence="1">
    <location>
        <begin position="60"/>
        <end position="85"/>
    </location>
</feature>
<evidence type="ECO:0000313" key="3">
    <source>
        <dbReference type="Proteomes" id="UP000324800"/>
    </source>
</evidence>
<reference evidence="2 3" key="1">
    <citation type="submission" date="2019-03" db="EMBL/GenBank/DDBJ databases">
        <title>Single cell metagenomics reveals metabolic interactions within the superorganism composed of flagellate Streblomastix strix and complex community of Bacteroidetes bacteria on its surface.</title>
        <authorList>
            <person name="Treitli S.C."/>
            <person name="Kolisko M."/>
            <person name="Husnik F."/>
            <person name="Keeling P."/>
            <person name="Hampl V."/>
        </authorList>
    </citation>
    <scope>NUCLEOTIDE SEQUENCE [LARGE SCALE GENOMIC DNA]</scope>
    <source>
        <strain evidence="2">ST1C</strain>
    </source>
</reference>
<dbReference type="Proteomes" id="UP000324800">
    <property type="component" value="Unassembled WGS sequence"/>
</dbReference>
<proteinExistence type="predicted"/>
<name>A0A5J4VF17_9EUKA</name>
<evidence type="ECO:0000313" key="2">
    <source>
        <dbReference type="EMBL" id="KAA6381151.1"/>
    </source>
</evidence>
<comment type="caution">
    <text evidence="2">The sequence shown here is derived from an EMBL/GenBank/DDBJ whole genome shotgun (WGS) entry which is preliminary data.</text>
</comment>
<sequence length="86" mass="9035">MLAGNVYHHLQISIHKLEGQVVVASQPKVTVTNVLHVTMAKLDVVAQFIDVSKLIVGPSMALVTGAAIGSAVNIIIAIIIVSILLQ</sequence>
<dbReference type="EMBL" id="SNRW01007495">
    <property type="protein sequence ID" value="KAA6381151.1"/>
    <property type="molecule type" value="Genomic_DNA"/>
</dbReference>
<keyword evidence="1" id="KW-0812">Transmembrane</keyword>